<evidence type="ECO:0000256" key="3">
    <source>
        <dbReference type="ARBA" id="ARBA00023015"/>
    </source>
</evidence>
<evidence type="ECO:0000256" key="5">
    <source>
        <dbReference type="ARBA" id="ARBA00025466"/>
    </source>
</evidence>
<name>A0A146MCJ6_LYGHE</name>
<organism evidence="7">
    <name type="scientific">Lygus hesperus</name>
    <name type="common">Western plant bug</name>
    <dbReference type="NCBI Taxonomy" id="30085"/>
    <lineage>
        <taxon>Eukaryota</taxon>
        <taxon>Metazoa</taxon>
        <taxon>Ecdysozoa</taxon>
        <taxon>Arthropoda</taxon>
        <taxon>Hexapoda</taxon>
        <taxon>Insecta</taxon>
        <taxon>Pterygota</taxon>
        <taxon>Neoptera</taxon>
        <taxon>Paraneoptera</taxon>
        <taxon>Hemiptera</taxon>
        <taxon>Heteroptera</taxon>
        <taxon>Panheteroptera</taxon>
        <taxon>Cimicomorpha</taxon>
        <taxon>Miridae</taxon>
        <taxon>Mirini</taxon>
        <taxon>Lygus</taxon>
    </lineage>
</organism>
<feature type="non-terminal residue" evidence="7">
    <location>
        <position position="1"/>
    </location>
</feature>
<evidence type="ECO:0000313" key="7">
    <source>
        <dbReference type="EMBL" id="JAQ17511.1"/>
    </source>
</evidence>
<evidence type="ECO:0000256" key="4">
    <source>
        <dbReference type="ARBA" id="ARBA00023163"/>
    </source>
</evidence>
<evidence type="ECO:0000259" key="6">
    <source>
        <dbReference type="Pfam" id="PF13873"/>
    </source>
</evidence>
<sequence length="149" mass="17332">NNQTNTQAPTRLFEDEFFRKRAPNFSSEEKFLFLTIMRKFSTTTHHIPTDKPTKGRRGLAWDEIVHEFNSLSAAGIARDKENLKNLWENLIKRAKKTSWTDTPEEPTLSLVMDILRLKGQKKLLDTNLVFEKLKQKIPLKNRNSLPALP</sequence>
<dbReference type="AlphaFoldDB" id="A0A146MCJ6"/>
<protein>
    <recommendedName>
        <fullName evidence="2">Regulatory protein zeste</fullName>
    </recommendedName>
</protein>
<reference evidence="7" key="1">
    <citation type="journal article" date="2016" name="Gigascience">
        <title>De novo construction of an expanded transcriptome assembly for the western tarnished plant bug, Lygus hesperus.</title>
        <authorList>
            <person name="Tassone E.E."/>
            <person name="Geib S.M."/>
            <person name="Hall B."/>
            <person name="Fabrick J.A."/>
            <person name="Brent C.S."/>
            <person name="Hull J.J."/>
        </authorList>
    </citation>
    <scope>NUCLEOTIDE SEQUENCE</scope>
</reference>
<dbReference type="Pfam" id="PF13873">
    <property type="entry name" value="Myb_DNA-bind_5"/>
    <property type="match status" value="1"/>
</dbReference>
<accession>A0A146MCJ6</accession>
<dbReference type="InterPro" id="IPR028002">
    <property type="entry name" value="Myb_DNA-bind_5"/>
</dbReference>
<comment type="subunit">
    <text evidence="1">Self-associates forming complexes of several hundred monomers.</text>
</comment>
<comment type="function">
    <text evidence="5">Involved in transvection phenomena (= synapsis-dependent gene expression), where the synaptic pairing of chromosomes carrying genes with which zeste interacts influences the expression of these genes. Zeste binds to DNA and stimulates transcription from a nearby promoter.</text>
</comment>
<keyword evidence="4" id="KW-0804">Transcription</keyword>
<gene>
    <name evidence="7" type="ORF">g.34093</name>
</gene>
<evidence type="ECO:0000256" key="2">
    <source>
        <dbReference type="ARBA" id="ARBA00016807"/>
    </source>
</evidence>
<evidence type="ECO:0000256" key="1">
    <source>
        <dbReference type="ARBA" id="ARBA00011764"/>
    </source>
</evidence>
<feature type="domain" description="Myb/SANT-like DNA-binding" evidence="6">
    <location>
        <begin position="21"/>
        <end position="96"/>
    </location>
</feature>
<proteinExistence type="predicted"/>
<dbReference type="EMBL" id="GDHC01001118">
    <property type="protein sequence ID" value="JAQ17511.1"/>
    <property type="molecule type" value="Transcribed_RNA"/>
</dbReference>
<keyword evidence="3" id="KW-0805">Transcription regulation</keyword>